<dbReference type="RefSeq" id="WP_101895134.1">
    <property type="nucleotide sequence ID" value="NZ_CP022684.1"/>
</dbReference>
<protein>
    <recommendedName>
        <fullName evidence="1">Knr4/Smi1-like domain-containing protein</fullName>
    </recommendedName>
</protein>
<evidence type="ECO:0000259" key="1">
    <source>
        <dbReference type="SMART" id="SM00860"/>
    </source>
</evidence>
<dbReference type="SUPFAM" id="SSF160631">
    <property type="entry name" value="SMI1/KNR4-like"/>
    <property type="match status" value="1"/>
</dbReference>
<dbReference type="Gene3D" id="3.40.1580.10">
    <property type="entry name" value="SMI1/KNR4-like"/>
    <property type="match status" value="1"/>
</dbReference>
<keyword evidence="3" id="KW-1185">Reference proteome</keyword>
<dbReference type="OrthoDB" id="7593948at2"/>
<evidence type="ECO:0000313" key="2">
    <source>
        <dbReference type="EMBL" id="AUM13759.1"/>
    </source>
</evidence>
<dbReference type="EMBL" id="CP022684">
    <property type="protein sequence ID" value="AUM13759.1"/>
    <property type="molecule type" value="Genomic_DNA"/>
</dbReference>
<dbReference type="KEGG" id="kak:Kalk_15595"/>
<dbReference type="InterPro" id="IPR037883">
    <property type="entry name" value="Knr4/Smi1-like_sf"/>
</dbReference>
<proteinExistence type="predicted"/>
<evidence type="ECO:0000313" key="3">
    <source>
        <dbReference type="Proteomes" id="UP000235116"/>
    </source>
</evidence>
<dbReference type="InterPro" id="IPR018958">
    <property type="entry name" value="Knr4/Smi1-like_dom"/>
</dbReference>
<dbReference type="SMART" id="SM00860">
    <property type="entry name" value="SMI1_KNR4"/>
    <property type="match status" value="1"/>
</dbReference>
<accession>A0A2K9LN11</accession>
<gene>
    <name evidence="2" type="ORF">Kalk_15595</name>
</gene>
<dbReference type="AlphaFoldDB" id="A0A2K9LN11"/>
<sequence length="175" mass="19480">MEALKQRLEKAITEGIQARQRYYDSIELDAEQELGEPAAEASIQKLESILGTALPPSYRAFLLLHNGWKEIDGGVDLVPLEELLGITNEHDLSAWKQSALDSGDDVAARSLVIGASLITATKYLLDPVAASQDGEWPLLQYHHEIEAEVPSFIEWLEDSVEEYLELAELDMSDDE</sequence>
<organism evidence="2 3">
    <name type="scientific">Ketobacter alkanivorans</name>
    <dbReference type="NCBI Taxonomy" id="1917421"/>
    <lineage>
        <taxon>Bacteria</taxon>
        <taxon>Pseudomonadati</taxon>
        <taxon>Pseudomonadota</taxon>
        <taxon>Gammaproteobacteria</taxon>
        <taxon>Pseudomonadales</taxon>
        <taxon>Ketobacteraceae</taxon>
        <taxon>Ketobacter</taxon>
    </lineage>
</organism>
<feature type="domain" description="Knr4/Smi1-like" evidence="1">
    <location>
        <begin position="37"/>
        <end position="158"/>
    </location>
</feature>
<dbReference type="Proteomes" id="UP000235116">
    <property type="component" value="Chromosome"/>
</dbReference>
<name>A0A2K9LN11_9GAMM</name>
<dbReference type="Pfam" id="PF09346">
    <property type="entry name" value="SMI1_KNR4"/>
    <property type="match status" value="1"/>
</dbReference>
<reference evidence="3" key="1">
    <citation type="submission" date="2017-08" db="EMBL/GenBank/DDBJ databases">
        <title>Direct submision.</title>
        <authorList>
            <person name="Kim S.-J."/>
            <person name="Rhee S.-K."/>
        </authorList>
    </citation>
    <scope>NUCLEOTIDE SEQUENCE [LARGE SCALE GENOMIC DNA]</scope>
    <source>
        <strain evidence="3">GI5</strain>
    </source>
</reference>